<gene>
    <name evidence="2" type="ORF">DCO56_25175</name>
</gene>
<dbReference type="GO" id="GO:0006580">
    <property type="term" value="P:ethanolamine metabolic process"/>
    <property type="evidence" value="ECO:0007669"/>
    <property type="project" value="TreeGrafter"/>
</dbReference>
<keyword evidence="3" id="KW-1185">Reference proteome</keyword>
<dbReference type="PANTHER" id="PTHR46320">
    <property type="entry name" value="GLYCEROPHOSPHODIESTER PHOSPHODIESTERASE 1"/>
    <property type="match status" value="1"/>
</dbReference>
<name>A0A363NLX2_9SPHI</name>
<dbReference type="GO" id="GO:0006644">
    <property type="term" value="P:phospholipid metabolic process"/>
    <property type="evidence" value="ECO:0007669"/>
    <property type="project" value="TreeGrafter"/>
</dbReference>
<dbReference type="Proteomes" id="UP000250831">
    <property type="component" value="Unassembled WGS sequence"/>
</dbReference>
<evidence type="ECO:0000313" key="3">
    <source>
        <dbReference type="Proteomes" id="UP000250831"/>
    </source>
</evidence>
<protein>
    <submittedName>
        <fullName evidence="2">Glycerophosphodiester phosphodiesterase</fullName>
    </submittedName>
</protein>
<dbReference type="GO" id="GO:0008889">
    <property type="term" value="F:glycerophosphodiester phosphodiesterase activity"/>
    <property type="evidence" value="ECO:0007669"/>
    <property type="project" value="TreeGrafter"/>
</dbReference>
<evidence type="ECO:0000313" key="2">
    <source>
        <dbReference type="EMBL" id="PUV21641.1"/>
    </source>
</evidence>
<dbReference type="PANTHER" id="PTHR46320:SF1">
    <property type="entry name" value="GLYCEROPHOSPHODIESTER PHOSPHODIESTERASE 1"/>
    <property type="match status" value="1"/>
</dbReference>
<dbReference type="AlphaFoldDB" id="A0A363NLX2"/>
<organism evidence="2 3">
    <name type="scientific">Sphingobacterium athyrii</name>
    <dbReference type="NCBI Taxonomy" id="2152717"/>
    <lineage>
        <taxon>Bacteria</taxon>
        <taxon>Pseudomonadati</taxon>
        <taxon>Bacteroidota</taxon>
        <taxon>Sphingobacteriia</taxon>
        <taxon>Sphingobacteriales</taxon>
        <taxon>Sphingobacteriaceae</taxon>
        <taxon>Sphingobacterium</taxon>
    </lineage>
</organism>
<dbReference type="PROSITE" id="PS51704">
    <property type="entry name" value="GP_PDE"/>
    <property type="match status" value="1"/>
</dbReference>
<dbReference type="EMBL" id="QCXX01000009">
    <property type="protein sequence ID" value="PUV21641.1"/>
    <property type="molecule type" value="Genomic_DNA"/>
</dbReference>
<proteinExistence type="predicted"/>
<dbReference type="Pfam" id="PF03009">
    <property type="entry name" value="GDPD"/>
    <property type="match status" value="1"/>
</dbReference>
<dbReference type="SUPFAM" id="SSF51695">
    <property type="entry name" value="PLC-like phosphodiesterases"/>
    <property type="match status" value="1"/>
</dbReference>
<dbReference type="Gene3D" id="3.20.20.190">
    <property type="entry name" value="Phosphatidylinositol (PI) phosphodiesterase"/>
    <property type="match status" value="1"/>
</dbReference>
<accession>A0A363NLX2</accession>
<dbReference type="CDD" id="cd08566">
    <property type="entry name" value="GDPD_AtGDE_like"/>
    <property type="match status" value="1"/>
</dbReference>
<dbReference type="InterPro" id="IPR017946">
    <property type="entry name" value="PLC-like_Pdiesterase_TIM-brl"/>
</dbReference>
<dbReference type="InterPro" id="IPR030395">
    <property type="entry name" value="GP_PDE_dom"/>
</dbReference>
<sequence length="301" mass="34119">MAVLGSNYIRLKAISVVLLLFFFSFLDTRVFAQSTHWLNFESAEAMRAHFRYAEGKKIISGHRGTIEDGLPENSIAAFEAVLRKTPAIFEIDPRYTKDSVAVLLHDANLERVTNGVGRVSDYTWADLRKLRLKDHAGNITQYPINTLDEVIAWAKGKTILNLDKKDLPPSATAAILRKHQAYSWVWVTVHNVEQAAYYLAQHPDQYMSMHIKDQSALAKFKASGLPYDRMIVYIGAELKESNTEMYRFFNAKGVMCMISSASTYDKQPEKVERQKKYRAIFAQGASILESDLPMELADAID</sequence>
<dbReference type="OrthoDB" id="384721at2"/>
<feature type="domain" description="GP-PDE" evidence="1">
    <location>
        <begin position="57"/>
        <end position="301"/>
    </location>
</feature>
<evidence type="ECO:0000259" key="1">
    <source>
        <dbReference type="PROSITE" id="PS51704"/>
    </source>
</evidence>
<dbReference type="GO" id="GO:0070291">
    <property type="term" value="P:N-acylethanolamine metabolic process"/>
    <property type="evidence" value="ECO:0007669"/>
    <property type="project" value="TreeGrafter"/>
</dbReference>
<comment type="caution">
    <text evidence="2">The sequence shown here is derived from an EMBL/GenBank/DDBJ whole genome shotgun (WGS) entry which is preliminary data.</text>
</comment>
<dbReference type="RefSeq" id="WP_108636465.1">
    <property type="nucleotide sequence ID" value="NZ_QCXX01000009.1"/>
</dbReference>
<reference evidence="2 3" key="1">
    <citation type="submission" date="2018-04" db="EMBL/GenBank/DDBJ databases">
        <title>Sphingobacterium sp. M46 Genome.</title>
        <authorList>
            <person name="Cheng J."/>
            <person name="Li Y."/>
        </authorList>
    </citation>
    <scope>NUCLEOTIDE SEQUENCE [LARGE SCALE GENOMIC DNA]</scope>
    <source>
        <strain evidence="2 3">M46</strain>
    </source>
</reference>
<dbReference type="GO" id="GO:0005886">
    <property type="term" value="C:plasma membrane"/>
    <property type="evidence" value="ECO:0007669"/>
    <property type="project" value="TreeGrafter"/>
</dbReference>